<organism evidence="2 3">
    <name type="scientific">Candidatus Blautia pullistercoris</name>
    <dbReference type="NCBI Taxonomy" id="2838499"/>
    <lineage>
        <taxon>Bacteria</taxon>
        <taxon>Bacillati</taxon>
        <taxon>Bacillota</taxon>
        <taxon>Clostridia</taxon>
        <taxon>Lachnospirales</taxon>
        <taxon>Lachnospiraceae</taxon>
        <taxon>Blautia</taxon>
    </lineage>
</organism>
<dbReference type="AlphaFoldDB" id="A0A9D2ANX4"/>
<name>A0A9D2ANX4_9FIRM</name>
<keyword evidence="1" id="KW-0472">Membrane</keyword>
<sequence length="98" mass="10778">MAKYVGILIFCAAILLIFIALDIGMLISIVRSGDERRQIIVWKASAFTLMGVTGALIIEIIENLATGQEMTMNPFVHLTATAMVYFGALLFFKKRHGG</sequence>
<evidence type="ECO:0000313" key="3">
    <source>
        <dbReference type="Proteomes" id="UP000824230"/>
    </source>
</evidence>
<feature type="transmembrane region" description="Helical" evidence="1">
    <location>
        <begin position="39"/>
        <end position="61"/>
    </location>
</feature>
<gene>
    <name evidence="2" type="ORF">H9738_10990</name>
</gene>
<dbReference type="EMBL" id="DXFG01000239">
    <property type="protein sequence ID" value="HIX38375.1"/>
    <property type="molecule type" value="Genomic_DNA"/>
</dbReference>
<feature type="transmembrane region" description="Helical" evidence="1">
    <location>
        <begin position="73"/>
        <end position="92"/>
    </location>
</feature>
<accession>A0A9D2ANX4</accession>
<protein>
    <recommendedName>
        <fullName evidence="4">DUF2178 domain-containing protein</fullName>
    </recommendedName>
</protein>
<proteinExistence type="predicted"/>
<reference evidence="2" key="1">
    <citation type="journal article" date="2021" name="PeerJ">
        <title>Extensive microbial diversity within the chicken gut microbiome revealed by metagenomics and culture.</title>
        <authorList>
            <person name="Gilroy R."/>
            <person name="Ravi A."/>
            <person name="Getino M."/>
            <person name="Pursley I."/>
            <person name="Horton D.L."/>
            <person name="Alikhan N.F."/>
            <person name="Baker D."/>
            <person name="Gharbi K."/>
            <person name="Hall N."/>
            <person name="Watson M."/>
            <person name="Adriaenssens E.M."/>
            <person name="Foster-Nyarko E."/>
            <person name="Jarju S."/>
            <person name="Secka A."/>
            <person name="Antonio M."/>
            <person name="Oren A."/>
            <person name="Chaudhuri R.R."/>
            <person name="La Ragione R."/>
            <person name="Hildebrand F."/>
            <person name="Pallen M.J."/>
        </authorList>
    </citation>
    <scope>NUCLEOTIDE SEQUENCE</scope>
    <source>
        <strain evidence="2">ChiHjej12B11-1927</strain>
    </source>
</reference>
<reference evidence="2" key="2">
    <citation type="submission" date="2021-04" db="EMBL/GenBank/DDBJ databases">
        <authorList>
            <person name="Gilroy R."/>
        </authorList>
    </citation>
    <scope>NUCLEOTIDE SEQUENCE</scope>
    <source>
        <strain evidence="2">ChiHjej12B11-1927</strain>
    </source>
</reference>
<keyword evidence="1" id="KW-1133">Transmembrane helix</keyword>
<feature type="transmembrane region" description="Helical" evidence="1">
    <location>
        <begin position="6"/>
        <end position="27"/>
    </location>
</feature>
<evidence type="ECO:0008006" key="4">
    <source>
        <dbReference type="Google" id="ProtNLM"/>
    </source>
</evidence>
<comment type="caution">
    <text evidence="2">The sequence shown here is derived from an EMBL/GenBank/DDBJ whole genome shotgun (WGS) entry which is preliminary data.</text>
</comment>
<evidence type="ECO:0000313" key="2">
    <source>
        <dbReference type="EMBL" id="HIX38375.1"/>
    </source>
</evidence>
<evidence type="ECO:0000256" key="1">
    <source>
        <dbReference type="SAM" id="Phobius"/>
    </source>
</evidence>
<keyword evidence="1" id="KW-0812">Transmembrane</keyword>
<dbReference type="Proteomes" id="UP000824230">
    <property type="component" value="Unassembled WGS sequence"/>
</dbReference>